<reference evidence="2 3" key="1">
    <citation type="submission" date="2019-01" db="EMBL/GenBank/DDBJ databases">
        <title>Draft Genome and Complete Hox-Cluster Characterization of the Sterlet Sturgeon (Acipenser ruthenus).</title>
        <authorList>
            <person name="Wei Q."/>
        </authorList>
    </citation>
    <scope>NUCLEOTIDE SEQUENCE [LARGE SCALE GENOMIC DNA]</scope>
    <source>
        <strain evidence="2">WHYD16114868_AA</strain>
        <tissue evidence="2">Blood</tissue>
    </source>
</reference>
<dbReference type="EMBL" id="SCEB01004232">
    <property type="protein sequence ID" value="RXM93706.1"/>
    <property type="molecule type" value="Genomic_DNA"/>
</dbReference>
<name>A0A444UZU5_ACIRT</name>
<proteinExistence type="predicted"/>
<protein>
    <submittedName>
        <fullName evidence="2">Uncharacterized protein</fullName>
    </submittedName>
</protein>
<keyword evidence="1" id="KW-0812">Transmembrane</keyword>
<gene>
    <name evidence="2" type="ORF">EOD39_18795</name>
</gene>
<feature type="transmembrane region" description="Helical" evidence="1">
    <location>
        <begin position="57"/>
        <end position="78"/>
    </location>
</feature>
<organism evidence="2 3">
    <name type="scientific">Acipenser ruthenus</name>
    <name type="common">Sterlet sturgeon</name>
    <dbReference type="NCBI Taxonomy" id="7906"/>
    <lineage>
        <taxon>Eukaryota</taxon>
        <taxon>Metazoa</taxon>
        <taxon>Chordata</taxon>
        <taxon>Craniata</taxon>
        <taxon>Vertebrata</taxon>
        <taxon>Euteleostomi</taxon>
        <taxon>Actinopterygii</taxon>
        <taxon>Chondrostei</taxon>
        <taxon>Acipenseriformes</taxon>
        <taxon>Acipenseridae</taxon>
        <taxon>Acipenser</taxon>
    </lineage>
</organism>
<sequence length="110" mass="12690">MAITIFFSTVLGVAVLVFIMYSLNKCKRKSAQYSHRPLYNTADETGERFELNSSEMAITIFFSTILGVAVLVFIMYSLNKCKRKSAQYSHRPLYNTADETVHYSRFRRSP</sequence>
<evidence type="ECO:0000313" key="2">
    <source>
        <dbReference type="EMBL" id="RXM93706.1"/>
    </source>
</evidence>
<comment type="caution">
    <text evidence="2">The sequence shown here is derived from an EMBL/GenBank/DDBJ whole genome shotgun (WGS) entry which is preliminary data.</text>
</comment>
<accession>A0A444UZU5</accession>
<dbReference type="Proteomes" id="UP000289886">
    <property type="component" value="Unassembled WGS sequence"/>
</dbReference>
<keyword evidence="1" id="KW-0472">Membrane</keyword>
<evidence type="ECO:0000256" key="1">
    <source>
        <dbReference type="SAM" id="Phobius"/>
    </source>
</evidence>
<evidence type="ECO:0000313" key="3">
    <source>
        <dbReference type="Proteomes" id="UP000289886"/>
    </source>
</evidence>
<dbReference type="AlphaFoldDB" id="A0A444UZU5"/>
<keyword evidence="3" id="KW-1185">Reference proteome</keyword>
<feature type="transmembrane region" description="Helical" evidence="1">
    <location>
        <begin position="6"/>
        <end position="23"/>
    </location>
</feature>
<keyword evidence="1" id="KW-1133">Transmembrane helix</keyword>